<evidence type="ECO:0000256" key="1">
    <source>
        <dbReference type="SAM" id="MobiDB-lite"/>
    </source>
</evidence>
<dbReference type="EMBL" id="JAVHJM010000015">
    <property type="protein sequence ID" value="KAK6497182.1"/>
    <property type="molecule type" value="Genomic_DNA"/>
</dbReference>
<name>A0AAN8RT66_9PEZI</name>
<evidence type="ECO:0000313" key="3">
    <source>
        <dbReference type="Proteomes" id="UP001307849"/>
    </source>
</evidence>
<proteinExistence type="predicted"/>
<organism evidence="2 3">
    <name type="scientific">Arthrobotrys conoides</name>
    <dbReference type="NCBI Taxonomy" id="74498"/>
    <lineage>
        <taxon>Eukaryota</taxon>
        <taxon>Fungi</taxon>
        <taxon>Dikarya</taxon>
        <taxon>Ascomycota</taxon>
        <taxon>Pezizomycotina</taxon>
        <taxon>Orbiliomycetes</taxon>
        <taxon>Orbiliales</taxon>
        <taxon>Orbiliaceae</taxon>
        <taxon>Arthrobotrys</taxon>
    </lineage>
</organism>
<dbReference type="Proteomes" id="UP001307849">
    <property type="component" value="Unassembled WGS sequence"/>
</dbReference>
<evidence type="ECO:0000313" key="2">
    <source>
        <dbReference type="EMBL" id="KAK6497182.1"/>
    </source>
</evidence>
<protein>
    <submittedName>
        <fullName evidence="2">Uncharacterized protein</fullName>
    </submittedName>
</protein>
<dbReference type="AlphaFoldDB" id="A0AAN8RT66"/>
<gene>
    <name evidence="2" type="ORF">TWF506_004657</name>
</gene>
<sequence length="287" mass="33503">MASLTPPNPHPLLLPELLERILIQTFYSLCTPPSPSSTPSLQILNLSTVSKVWYTTITTSQTLQRLTFRNPTVYVPKSLTTTSSPRQEETFKFNFSFHHWFFKNLKIHLFERSGPSKTRGYKDFQRFSKIYNPGGLPWMYLSQPAVTTVFLYLDATVYNDSLSYQWKKFKANFNLRRQDGNNKPVYKLTPELVKQTDALILHDERGVTTSFLLETIIEAVEFLYGLQGEGVWRMSNIFVKLDIEREYEDDTGLDSEEEDEEDRNCQEYQTLWPLESREVRAGYETMD</sequence>
<feature type="region of interest" description="Disordered" evidence="1">
    <location>
        <begin position="249"/>
        <end position="268"/>
    </location>
</feature>
<reference evidence="2 3" key="1">
    <citation type="submission" date="2019-10" db="EMBL/GenBank/DDBJ databases">
        <authorList>
            <person name="Palmer J.M."/>
        </authorList>
    </citation>
    <scope>NUCLEOTIDE SEQUENCE [LARGE SCALE GENOMIC DNA]</scope>
    <source>
        <strain evidence="2 3">TWF506</strain>
    </source>
</reference>
<comment type="caution">
    <text evidence="2">The sequence shown here is derived from an EMBL/GenBank/DDBJ whole genome shotgun (WGS) entry which is preliminary data.</text>
</comment>
<keyword evidence="3" id="KW-1185">Reference proteome</keyword>
<feature type="compositionally biased region" description="Acidic residues" evidence="1">
    <location>
        <begin position="249"/>
        <end position="262"/>
    </location>
</feature>
<accession>A0AAN8RT66</accession>